<protein>
    <submittedName>
        <fullName evidence="1">Uncharacterized protein</fullName>
    </submittedName>
</protein>
<reference evidence="1" key="1">
    <citation type="submission" date="2023-04" db="EMBL/GenBank/DDBJ databases">
        <title>Draft Genome sequencing of Naganishia species isolated from polar environments using Oxford Nanopore Technology.</title>
        <authorList>
            <person name="Leo P."/>
            <person name="Venkateswaran K."/>
        </authorList>
    </citation>
    <scope>NUCLEOTIDE SEQUENCE</scope>
    <source>
        <strain evidence="1">MNA-CCFEE 5425</strain>
    </source>
</reference>
<accession>A0ACC2WJW0</accession>
<evidence type="ECO:0000313" key="2">
    <source>
        <dbReference type="Proteomes" id="UP001243375"/>
    </source>
</evidence>
<gene>
    <name evidence="1" type="ORF">QFC22_006526</name>
</gene>
<comment type="caution">
    <text evidence="1">The sequence shown here is derived from an EMBL/GenBank/DDBJ whole genome shotgun (WGS) entry which is preliminary data.</text>
</comment>
<evidence type="ECO:0000313" key="1">
    <source>
        <dbReference type="EMBL" id="KAJ9111499.1"/>
    </source>
</evidence>
<dbReference type="Proteomes" id="UP001243375">
    <property type="component" value="Unassembled WGS sequence"/>
</dbReference>
<dbReference type="EMBL" id="JASBWU010000030">
    <property type="protein sequence ID" value="KAJ9111499.1"/>
    <property type="molecule type" value="Genomic_DNA"/>
</dbReference>
<name>A0ACC2WJW0_9TREE</name>
<keyword evidence="2" id="KW-1185">Reference proteome</keyword>
<organism evidence="1 2">
    <name type="scientific">Naganishia vaughanmartiniae</name>
    <dbReference type="NCBI Taxonomy" id="1424756"/>
    <lineage>
        <taxon>Eukaryota</taxon>
        <taxon>Fungi</taxon>
        <taxon>Dikarya</taxon>
        <taxon>Basidiomycota</taxon>
        <taxon>Agaricomycotina</taxon>
        <taxon>Tremellomycetes</taxon>
        <taxon>Filobasidiales</taxon>
        <taxon>Filobasidiaceae</taxon>
        <taxon>Naganishia</taxon>
    </lineage>
</organism>
<proteinExistence type="predicted"/>
<sequence length="1023" mass="113419">MEHFLPSKNSHAEPTRQWIPAPSPTSYPPATTYNALQHGEFHGQHRTEARQEALDNTAGPSKIQGRSNGKGKGKEPGKSKVKPMKKVHQCTFEGCDKTFITPAHVRRHLRTHTGLQPYQCEFCEKRFARSDVRNRHMQLSHRELYDAWLSTQSSDRRRQGSKSAGQERDSAEGAEDDGDDDIGEGGAESEECGASDARHRSANTFEFADSAYLMDVDPVQDPLHDVATTTDIHGVSNRHAALHSTHFQYDQVDPELSRRNSRPQDHPYTHTNQSGNYHVHDHDDFRQQSASNTRPPPAMSNTGLPLNLPQDDEHLAGPSNTHRQKQHLEPIERNGRAPVSQLYRHAISAQQHPQHRPDSRNEVLLSSANGPQIDNSYRVVSETQGTMVGARDNEEMLSRLDILLAAAAQPEQRSANKHEAGVEHTGRAQAWNAEVPNNAGGVVLGAMNDSSLTSGLHHQNNGIHAGVSIDANDTRLRGNMDHATGVPILSFPQNNPNSAITPEAFIASTMSLNPGTVPSVISGASPFDLSDIDLDMGLYHDVFGWGLGAADWQQLAVTGQGAGDAGAWTYDMLDLSILNIPTEVVAKASNSLETTAGTFADGTNNEFEGQSSMAGPRAQKTLSAEPGKREGADTVPSMRASGLTTRQGTVTPGNEEETPWPHVFRPPASMFDRLLALPHAMEISDDEAASFLSPTNSHRHQVTPASRASILLLLKVCHSESPWREPDYTHFPSLRVLSHCVGLYFNHFHPILPIMRTSAYRDEPAAHNASSARTGQQEAASRTTTRLNRDEAYYTLQTLTIAAIGATYAEDRLKPLGGYLMELARRIGSYLQLGDPRCIFSIPFIQSRLLIAVGGFADGSRERYLMSEISKGLLITAARRLHLLRERPPRQGVSRQRTKEHSADWPTTAKEVKRMWREWLEEEERVRLGWAIFIFDAQAAAFLNVPAAFALNEIQIRLPDAEELWDISNASMWEESYRTRKSTKEKPQSAHFGIILSTMLKEGRLQERVSDFGRWILAHGLYR</sequence>